<accession>A0A200QLR2</accession>
<dbReference type="OMA" id="KCDMYAG"/>
<feature type="region of interest" description="Disordered" evidence="1">
    <location>
        <begin position="22"/>
        <end position="68"/>
    </location>
</feature>
<dbReference type="InParanoid" id="A0A200QLR2"/>
<reference evidence="2 3" key="1">
    <citation type="journal article" date="2017" name="Mol. Plant">
        <title>The Genome of Medicinal Plant Macleaya cordata Provides New Insights into Benzylisoquinoline Alkaloids Metabolism.</title>
        <authorList>
            <person name="Liu X."/>
            <person name="Liu Y."/>
            <person name="Huang P."/>
            <person name="Ma Y."/>
            <person name="Qing Z."/>
            <person name="Tang Q."/>
            <person name="Cao H."/>
            <person name="Cheng P."/>
            <person name="Zheng Y."/>
            <person name="Yuan Z."/>
            <person name="Zhou Y."/>
            <person name="Liu J."/>
            <person name="Tang Z."/>
            <person name="Zhuo Y."/>
            <person name="Zhang Y."/>
            <person name="Yu L."/>
            <person name="Huang J."/>
            <person name="Yang P."/>
            <person name="Peng Q."/>
            <person name="Zhang J."/>
            <person name="Jiang W."/>
            <person name="Zhang Z."/>
            <person name="Lin K."/>
            <person name="Ro D.K."/>
            <person name="Chen X."/>
            <person name="Xiong X."/>
            <person name="Shang Y."/>
            <person name="Huang S."/>
            <person name="Zeng J."/>
        </authorList>
    </citation>
    <scope>NUCLEOTIDE SEQUENCE [LARGE SCALE GENOMIC DNA]</scope>
    <source>
        <strain evidence="3">cv. BLH2017</strain>
        <tissue evidence="2">Root</tissue>
    </source>
</reference>
<dbReference type="GO" id="GO:0016071">
    <property type="term" value="P:mRNA metabolic process"/>
    <property type="evidence" value="ECO:0007669"/>
    <property type="project" value="UniProtKB-ARBA"/>
</dbReference>
<evidence type="ECO:0000313" key="3">
    <source>
        <dbReference type="Proteomes" id="UP000195402"/>
    </source>
</evidence>
<gene>
    <name evidence="2" type="ORF">BVC80_9003g14</name>
</gene>
<proteinExistence type="predicted"/>
<dbReference type="PANTHER" id="PTHR33670">
    <property type="entry name" value="SPLICING FACTOR, PROLINE- AND GLUTAMINE-RICH-LIKE"/>
    <property type="match status" value="1"/>
</dbReference>
<dbReference type="PANTHER" id="PTHR33670:SF1">
    <property type="entry name" value="OS09G0416300 PROTEIN"/>
    <property type="match status" value="1"/>
</dbReference>
<dbReference type="Proteomes" id="UP000195402">
    <property type="component" value="Unassembled WGS sequence"/>
</dbReference>
<evidence type="ECO:0000313" key="2">
    <source>
        <dbReference type="EMBL" id="OVA11400.1"/>
    </source>
</evidence>
<evidence type="ECO:0000256" key="1">
    <source>
        <dbReference type="SAM" id="MobiDB-lite"/>
    </source>
</evidence>
<name>A0A200QLR2_MACCD</name>
<sequence length="196" mass="21642">MGTEILRPQDCLIDRMRVGPPVLSRRRSYAANPSSNPNPKVCRKPFVKPESKKRVPQSEPLISKKSTVDDANPARNIVMGHVTILKRGESLDSKKKNETQPKKKLVSGDLVVFGTERLGPDPEMVPKQIKITDLKLMMSPNGGPRTDVYAGSAFSLSPSPSSLPLPSFYKKKEGSHVVVDDSATKGLRRLLRLDDE</sequence>
<dbReference type="STRING" id="56857.A0A200QLR2"/>
<organism evidence="2 3">
    <name type="scientific">Macleaya cordata</name>
    <name type="common">Five-seeded plume-poppy</name>
    <name type="synonym">Bocconia cordata</name>
    <dbReference type="NCBI Taxonomy" id="56857"/>
    <lineage>
        <taxon>Eukaryota</taxon>
        <taxon>Viridiplantae</taxon>
        <taxon>Streptophyta</taxon>
        <taxon>Embryophyta</taxon>
        <taxon>Tracheophyta</taxon>
        <taxon>Spermatophyta</taxon>
        <taxon>Magnoliopsida</taxon>
        <taxon>Ranunculales</taxon>
        <taxon>Papaveraceae</taxon>
        <taxon>Papaveroideae</taxon>
        <taxon>Macleaya</taxon>
    </lineage>
</organism>
<dbReference type="InterPro" id="IPR028322">
    <property type="entry name" value="PNRC-like_rgn"/>
</dbReference>
<dbReference type="EMBL" id="MVGT01001696">
    <property type="protein sequence ID" value="OVA11400.1"/>
    <property type="molecule type" value="Genomic_DNA"/>
</dbReference>
<protein>
    <submittedName>
        <fullName evidence="2">Uncharacterized protein</fullName>
    </submittedName>
</protein>
<dbReference type="OrthoDB" id="770116at2759"/>
<dbReference type="Pfam" id="PF15365">
    <property type="entry name" value="PNRC"/>
    <property type="match status" value="1"/>
</dbReference>
<dbReference type="AlphaFoldDB" id="A0A200QLR2"/>
<keyword evidence="3" id="KW-1185">Reference proteome</keyword>
<comment type="caution">
    <text evidence="2">The sequence shown here is derived from an EMBL/GenBank/DDBJ whole genome shotgun (WGS) entry which is preliminary data.</text>
</comment>